<dbReference type="Gene3D" id="3.40.50.1820">
    <property type="entry name" value="alpha/beta hydrolase"/>
    <property type="match status" value="1"/>
</dbReference>
<dbReference type="PANTHER" id="PTHR42776">
    <property type="entry name" value="SERINE PEPTIDASE S9 FAMILY MEMBER"/>
    <property type="match status" value="1"/>
</dbReference>
<reference evidence="5" key="1">
    <citation type="journal article" date="2019" name="Int. J. Syst. Evol. Microbiol.">
        <title>The Global Catalogue of Microorganisms (GCM) 10K type strain sequencing project: providing services to taxonomists for standard genome sequencing and annotation.</title>
        <authorList>
            <consortium name="The Broad Institute Genomics Platform"/>
            <consortium name="The Broad Institute Genome Sequencing Center for Infectious Disease"/>
            <person name="Wu L."/>
            <person name="Ma J."/>
        </authorList>
    </citation>
    <scope>NUCLEOTIDE SEQUENCE [LARGE SCALE GENOMIC DNA]</scope>
    <source>
        <strain evidence="5">CGMCC 1.8957</strain>
    </source>
</reference>
<protein>
    <submittedName>
        <fullName evidence="4">Peptidase S9</fullName>
    </submittedName>
</protein>
<dbReference type="Proteomes" id="UP000652430">
    <property type="component" value="Unassembled WGS sequence"/>
</dbReference>
<evidence type="ECO:0000259" key="3">
    <source>
        <dbReference type="Pfam" id="PF00326"/>
    </source>
</evidence>
<keyword evidence="2" id="KW-0732">Signal</keyword>
<dbReference type="SUPFAM" id="SSF53474">
    <property type="entry name" value="alpha/beta-Hydrolases"/>
    <property type="match status" value="1"/>
</dbReference>
<dbReference type="InterPro" id="IPR029058">
    <property type="entry name" value="AB_hydrolase_fold"/>
</dbReference>
<comment type="caution">
    <text evidence="4">The sequence shown here is derived from an EMBL/GenBank/DDBJ whole genome shotgun (WGS) entry which is preliminary data.</text>
</comment>
<organism evidence="4 5">
    <name type="scientific">Sphingomonas glacialis</name>
    <dbReference type="NCBI Taxonomy" id="658225"/>
    <lineage>
        <taxon>Bacteria</taxon>
        <taxon>Pseudomonadati</taxon>
        <taxon>Pseudomonadota</taxon>
        <taxon>Alphaproteobacteria</taxon>
        <taxon>Sphingomonadales</taxon>
        <taxon>Sphingomonadaceae</taxon>
        <taxon>Sphingomonas</taxon>
    </lineage>
</organism>
<evidence type="ECO:0000256" key="1">
    <source>
        <dbReference type="ARBA" id="ARBA00022801"/>
    </source>
</evidence>
<feature type="chain" id="PRO_5047051284" evidence="2">
    <location>
        <begin position="20"/>
        <end position="667"/>
    </location>
</feature>
<proteinExistence type="predicted"/>
<keyword evidence="1" id="KW-0378">Hydrolase</keyword>
<dbReference type="EMBL" id="BNAQ01000003">
    <property type="protein sequence ID" value="GHH18160.1"/>
    <property type="molecule type" value="Genomic_DNA"/>
</dbReference>
<dbReference type="InterPro" id="IPR001375">
    <property type="entry name" value="Peptidase_S9_cat"/>
</dbReference>
<keyword evidence="5" id="KW-1185">Reference proteome</keyword>
<gene>
    <name evidence="4" type="ORF">GCM10008023_23620</name>
</gene>
<evidence type="ECO:0000256" key="2">
    <source>
        <dbReference type="SAM" id="SignalP"/>
    </source>
</evidence>
<evidence type="ECO:0000313" key="5">
    <source>
        <dbReference type="Proteomes" id="UP000652430"/>
    </source>
</evidence>
<sequence>MLRAALIACVATSPLAASAAPDAAATAPTALTDAQRFGARESVQQISLSPDGKRAVVLMSAGDRGVAAFVLTVDSAEPLVRVFGSSGEKEQLDYCQWATNDRLVCGLRFTDGKVSDMVGFDRLITVQADGKNLKLLSARTSTDALGVMQNGGRIIDWQGDPSGATLLMTRQVVPEYSTGTHLNETDHGLAVERVDPATLRRSFVEPARADTEEYISDGRGTVRIAGIRPKTSSGYGATHIRYVYRKAGTTKWLPLSTVTGDAQTESGFDPYAVDPALDVVYGFDNLDGRRALFKIALDGSLKRELVYSRPDVDVAGLVRIGRHNRVVGVSFVTDRRQTDFFDPELKKLSLSLSKAMPGTPLVRFIDASADESKLLLWTGSDIDPGKYMVFDKKTRHLDALLLARPPLEEAKLAPVKAITFPAADGTPIPAYLTLPVGGSGKGLPAIVMPHGGPGDRDEWGFDWLVQFLAARGYAVLQPNYRGSTGYGDTWFQQNGFKSWRIAIGDVNDAGRWMVKQGIAAPGGLAIVGWSYGGYAALQSPILDPALFKAIVAIAPVTDLDTWRHEHDHYESFALVDAFVGKGPHIREGSPALNAAQIAAPVLLFHGDMDQNVGIGESRTMASRLRSAHKQVELVEFKGLDHQLDDTTARTKMLDKTDTFLRTSLGIK</sequence>
<feature type="domain" description="Peptidase S9 prolyl oligopeptidase catalytic" evidence="3">
    <location>
        <begin position="459"/>
        <end position="665"/>
    </location>
</feature>
<name>A0ABQ3LJM8_9SPHN</name>
<dbReference type="Pfam" id="PF00326">
    <property type="entry name" value="Peptidase_S9"/>
    <property type="match status" value="1"/>
</dbReference>
<accession>A0ABQ3LJM8</accession>
<feature type="signal peptide" evidence="2">
    <location>
        <begin position="1"/>
        <end position="19"/>
    </location>
</feature>
<dbReference type="PANTHER" id="PTHR42776:SF27">
    <property type="entry name" value="DIPEPTIDYL PEPTIDASE FAMILY MEMBER 6"/>
    <property type="match status" value="1"/>
</dbReference>
<evidence type="ECO:0000313" key="4">
    <source>
        <dbReference type="EMBL" id="GHH18160.1"/>
    </source>
</evidence>
<dbReference type="SUPFAM" id="SSF82171">
    <property type="entry name" value="DPP6 N-terminal domain-like"/>
    <property type="match status" value="1"/>
</dbReference>